<dbReference type="InterPro" id="IPR001509">
    <property type="entry name" value="Epimerase_deHydtase"/>
</dbReference>
<dbReference type="Pfam" id="PF01370">
    <property type="entry name" value="Epimerase"/>
    <property type="match status" value="1"/>
</dbReference>
<organism evidence="3">
    <name type="scientific">marine metagenome</name>
    <dbReference type="NCBI Taxonomy" id="408172"/>
    <lineage>
        <taxon>unclassified sequences</taxon>
        <taxon>metagenomes</taxon>
        <taxon>ecological metagenomes</taxon>
    </lineage>
</organism>
<comment type="similarity">
    <text evidence="1">Belongs to the NAD(P)-dependent epimerase/dehydratase family.</text>
</comment>
<protein>
    <recommendedName>
        <fullName evidence="2">NAD-dependent epimerase/dehydratase domain-containing protein</fullName>
    </recommendedName>
</protein>
<dbReference type="AlphaFoldDB" id="A0A382MZR2"/>
<sequence length="200" mass="22473">MKFPKESLTWLVTGVAGFIGSHILETLLANNQRVLGVDNLFTGSKNNLDRVLKQVGRESWRNFSFYNEDIRDKKICNRLCKRSDLVLHQAAVGSVSRSIKDPNFSHDVNVNGFLNMLEAAKQSKCKRFIFASSSSVYGNDKSLPKIESIVGDPLSPYATTKKINEIYAEVYAKTYGLDYIGLRYFNVFGKRQDPNGAYAA</sequence>
<dbReference type="Gene3D" id="3.40.50.720">
    <property type="entry name" value="NAD(P)-binding Rossmann-like Domain"/>
    <property type="match status" value="1"/>
</dbReference>
<accession>A0A382MZR2</accession>
<evidence type="ECO:0000256" key="1">
    <source>
        <dbReference type="ARBA" id="ARBA00007637"/>
    </source>
</evidence>
<dbReference type="PANTHER" id="PTHR43725">
    <property type="entry name" value="UDP-GLUCOSE 4-EPIMERASE"/>
    <property type="match status" value="1"/>
</dbReference>
<dbReference type="PANTHER" id="PTHR43725:SF53">
    <property type="entry name" value="UDP-ARABINOSE 4-EPIMERASE 1"/>
    <property type="match status" value="1"/>
</dbReference>
<dbReference type="Gene3D" id="3.90.25.10">
    <property type="entry name" value="UDP-galactose 4-epimerase, domain 1"/>
    <property type="match status" value="1"/>
</dbReference>
<feature type="domain" description="NAD-dependent epimerase/dehydratase" evidence="2">
    <location>
        <begin position="10"/>
        <end position="194"/>
    </location>
</feature>
<dbReference type="InterPro" id="IPR036291">
    <property type="entry name" value="NAD(P)-bd_dom_sf"/>
</dbReference>
<name>A0A382MZR2_9ZZZZ</name>
<dbReference type="EMBL" id="UINC01097064">
    <property type="protein sequence ID" value="SVC54464.1"/>
    <property type="molecule type" value="Genomic_DNA"/>
</dbReference>
<dbReference type="SUPFAM" id="SSF51735">
    <property type="entry name" value="NAD(P)-binding Rossmann-fold domains"/>
    <property type="match status" value="1"/>
</dbReference>
<evidence type="ECO:0000313" key="3">
    <source>
        <dbReference type="EMBL" id="SVC54464.1"/>
    </source>
</evidence>
<feature type="non-terminal residue" evidence="3">
    <location>
        <position position="200"/>
    </location>
</feature>
<reference evidence="3" key="1">
    <citation type="submission" date="2018-05" db="EMBL/GenBank/DDBJ databases">
        <authorList>
            <person name="Lanie J.A."/>
            <person name="Ng W.-L."/>
            <person name="Kazmierczak K.M."/>
            <person name="Andrzejewski T.M."/>
            <person name="Davidsen T.M."/>
            <person name="Wayne K.J."/>
            <person name="Tettelin H."/>
            <person name="Glass J.I."/>
            <person name="Rusch D."/>
            <person name="Podicherti R."/>
            <person name="Tsui H.-C.T."/>
            <person name="Winkler M.E."/>
        </authorList>
    </citation>
    <scope>NUCLEOTIDE SEQUENCE</scope>
</reference>
<proteinExistence type="inferred from homology"/>
<evidence type="ECO:0000259" key="2">
    <source>
        <dbReference type="Pfam" id="PF01370"/>
    </source>
</evidence>
<gene>
    <name evidence="3" type="ORF">METZ01_LOCUS307318</name>
</gene>